<evidence type="ECO:0000313" key="8">
    <source>
        <dbReference type="Proteomes" id="UP000492820"/>
    </source>
</evidence>
<keyword evidence="2 5" id="KW-0645">Protease</keyword>
<dbReference type="EMBL" id="LK028577">
    <property type="protein sequence ID" value="CDS17368.1"/>
    <property type="molecule type" value="Genomic_DNA"/>
</dbReference>
<reference evidence="7 8" key="1">
    <citation type="journal article" date="2013" name="Nature">
        <title>The genomes of four tapeworm species reveal adaptations to parasitism.</title>
        <authorList>
            <person name="Tsai I.J."/>
            <person name="Zarowiecki M."/>
            <person name="Holroyd N."/>
            <person name="Garciarrubio A."/>
            <person name="Sanchez-Flores A."/>
            <person name="Brooks K.L."/>
            <person name="Tracey A."/>
            <person name="Bobes R.J."/>
            <person name="Fragoso G."/>
            <person name="Sciutto E."/>
            <person name="Aslett M."/>
            <person name="Beasley H."/>
            <person name="Bennett H.M."/>
            <person name="Cai J."/>
            <person name="Camicia F."/>
            <person name="Clark R."/>
            <person name="Cucher M."/>
            <person name="De Silva N."/>
            <person name="Day T.A."/>
            <person name="Deplazes P."/>
            <person name="Estrada K."/>
            <person name="Fernandez C."/>
            <person name="Holland P.W."/>
            <person name="Hou J."/>
            <person name="Hu S."/>
            <person name="Huckvale T."/>
            <person name="Hung S.S."/>
            <person name="Kamenetzky L."/>
            <person name="Keane J.A."/>
            <person name="Kiss F."/>
            <person name="Koziol U."/>
            <person name="Lambert O."/>
            <person name="Liu K."/>
            <person name="Luo X."/>
            <person name="Luo Y."/>
            <person name="Macchiaroli N."/>
            <person name="Nichol S."/>
            <person name="Paps J."/>
            <person name="Parkinson J."/>
            <person name="Pouchkina-Stantcheva N."/>
            <person name="Riddiford N."/>
            <person name="Rosenzvit M."/>
            <person name="Salinas G."/>
            <person name="Wasmuth J.D."/>
            <person name="Zamanian M."/>
            <person name="Zheng Y."/>
            <person name="Cai X."/>
            <person name="Soberon X."/>
            <person name="Olson P.D."/>
            <person name="Laclette J.P."/>
            <person name="Brehm K."/>
            <person name="Berriman M."/>
            <person name="Garciarrubio A."/>
            <person name="Bobes R.J."/>
            <person name="Fragoso G."/>
            <person name="Sanchez-Flores A."/>
            <person name="Estrada K."/>
            <person name="Cevallos M.A."/>
            <person name="Morett E."/>
            <person name="Gonzalez V."/>
            <person name="Portillo T."/>
            <person name="Ochoa-Leyva A."/>
            <person name="Jose M.V."/>
            <person name="Sciutto E."/>
            <person name="Landa A."/>
            <person name="Jimenez L."/>
            <person name="Valdes V."/>
            <person name="Carrero J.C."/>
            <person name="Larralde C."/>
            <person name="Morales-Montor J."/>
            <person name="Limon-Lason J."/>
            <person name="Soberon X."/>
            <person name="Laclette J.P."/>
        </authorList>
    </citation>
    <scope>NUCLEOTIDE SEQUENCE [LARGE SCALE GENOMIC DNA]</scope>
</reference>
<dbReference type="Proteomes" id="UP000492820">
    <property type="component" value="Unassembled WGS sequence"/>
</dbReference>
<dbReference type="Pfam" id="PF13898">
    <property type="entry name" value="MINDY-3_4_CD"/>
    <property type="match status" value="1"/>
</dbReference>
<evidence type="ECO:0000259" key="6">
    <source>
        <dbReference type="SMART" id="SM01174"/>
    </source>
</evidence>
<dbReference type="GO" id="GO:0006508">
    <property type="term" value="P:proteolysis"/>
    <property type="evidence" value="ECO:0007669"/>
    <property type="project" value="UniProtKB-KW"/>
</dbReference>
<evidence type="ECO:0000313" key="7">
    <source>
        <dbReference type="EMBL" id="CDS17368.1"/>
    </source>
</evidence>
<comment type="similarity">
    <text evidence="1 5">Belongs to the MINDY deubiquitinase family. FAM188 subfamily.</text>
</comment>
<organism evidence="7">
    <name type="scientific">Echinococcus granulosus</name>
    <name type="common">Hydatid tapeworm</name>
    <dbReference type="NCBI Taxonomy" id="6210"/>
    <lineage>
        <taxon>Eukaryota</taxon>
        <taxon>Metazoa</taxon>
        <taxon>Spiralia</taxon>
        <taxon>Lophotrochozoa</taxon>
        <taxon>Platyhelminthes</taxon>
        <taxon>Cestoda</taxon>
        <taxon>Eucestoda</taxon>
        <taxon>Cyclophyllidea</taxon>
        <taxon>Taeniidae</taxon>
        <taxon>Echinococcus</taxon>
        <taxon>Echinococcus granulosus group</taxon>
    </lineage>
</organism>
<evidence type="ECO:0000256" key="1">
    <source>
        <dbReference type="ARBA" id="ARBA00011074"/>
    </source>
</evidence>
<dbReference type="EC" id="3.4.19.12" evidence="5"/>
<evidence type="ECO:0000256" key="3">
    <source>
        <dbReference type="ARBA" id="ARBA00022801"/>
    </source>
</evidence>
<comment type="function">
    <text evidence="5">Hydrolase that can remove 'Lys-48'-linked conjugated ubiquitin from proteins.</text>
</comment>
<feature type="domain" description="Deubiquitinating enzyme MINDY-3/4 conserved" evidence="6">
    <location>
        <begin position="14"/>
        <end position="311"/>
    </location>
</feature>
<dbReference type="AlphaFoldDB" id="A0A068WG23"/>
<name>A0A068WG23_ECHGR</name>
<comment type="catalytic activity">
    <reaction evidence="5">
        <text>Thiol-dependent hydrolysis of ester, thioester, amide, peptide and isopeptide bonds formed by the C-terminal Gly of ubiquitin (a 76-residue protein attached to proteins as an intracellular targeting signal).</text>
        <dbReference type="EC" id="3.4.19.12"/>
    </reaction>
</comment>
<dbReference type="InterPro" id="IPR025257">
    <property type="entry name" value="MINDY-3/4_CD"/>
</dbReference>
<dbReference type="PANTHER" id="PTHR12473:SF17">
    <property type="entry name" value="UBIQUITIN CARBOXYL-TERMINAL HYDROLASE MINDY-3"/>
    <property type="match status" value="1"/>
</dbReference>
<accession>A0A068WG23</accession>
<evidence type="ECO:0000313" key="9">
    <source>
        <dbReference type="WBParaSite" id="EgrG_001011700"/>
    </source>
</evidence>
<dbReference type="GO" id="GO:0071108">
    <property type="term" value="P:protein K48-linked deubiquitination"/>
    <property type="evidence" value="ECO:0007669"/>
    <property type="project" value="InterPro"/>
</dbReference>
<dbReference type="InterPro" id="IPR039785">
    <property type="entry name" value="MINY3/4"/>
</dbReference>
<dbReference type="OrthoDB" id="9981542at2759"/>
<evidence type="ECO:0000256" key="4">
    <source>
        <dbReference type="ARBA" id="ARBA00022807"/>
    </source>
</evidence>
<dbReference type="WBParaSite" id="EgrG_001011700">
    <property type="protein sequence ID" value="EgrG_001011700"/>
    <property type="gene ID" value="EgrG_001011700"/>
</dbReference>
<protein>
    <recommendedName>
        <fullName evidence="5">Ubiquitin carboxyl-terminal hydrolase MINDY</fullName>
        <ecNumber evidence="5">3.4.19.12</ecNumber>
    </recommendedName>
</protein>
<dbReference type="SMART" id="SM01174">
    <property type="entry name" value="DUF4205"/>
    <property type="match status" value="1"/>
</dbReference>
<dbReference type="GO" id="GO:1990380">
    <property type="term" value="F:K48-linked deubiquitinase activity"/>
    <property type="evidence" value="ECO:0007669"/>
    <property type="project" value="UniProtKB-UniRule"/>
</dbReference>
<sequence>MVLMLSDVAAVNLLVWGPSEPSDENFRRWCQGFQFSDYEQTALLQINSGPCAVIAAVQAGILRQVLFTTDHPIPVHSKLFPMISGFQRFVSGLSLTSVDTMEDLHALIISLIPAFESEFGILCFLYSILVTHGLENVKNGMTGETETLIDSNFGNASQCLLNLLLTGQSSPYLFDGKRDLSGFCMQGITEQPKTGFLTIMESLRYCEVGWFLKNPSTPIWIIGSESHFTVLASPCLELVSVEPLAPLLQSEQKSRSSMPKSSLWHAEREFENLCESSDAGFLTYEKYEQLLGLLRLPNDEASIRAATTTMDPDGMQIILRKPFFDYYYSDEIRRRGDITSEFQVLHFNGLPVGQPRDKVMYRYGVAKIVDPMEESPPTRLTTLDRCLRTKWPTIQVTWQDGLEPIIDFDGDLNPRRRNHCASTSLPFYLVKHRSHVLFRHSTGWESKHCLVFSRALNLFNSTVTTYLAKKKRLL</sequence>
<keyword evidence="3 5" id="KW-0378">Hydrolase</keyword>
<reference evidence="7" key="2">
    <citation type="submission" date="2014-06" db="EMBL/GenBank/DDBJ databases">
        <authorList>
            <person name="Aslett M."/>
        </authorList>
    </citation>
    <scope>NUCLEOTIDE SEQUENCE</scope>
</reference>
<proteinExistence type="inferred from homology"/>
<keyword evidence="4 5" id="KW-0788">Thiol protease</keyword>
<gene>
    <name evidence="7" type="ORF">EgrG_001011700</name>
</gene>
<evidence type="ECO:0000256" key="5">
    <source>
        <dbReference type="RuleBase" id="RU367088"/>
    </source>
</evidence>
<dbReference type="GO" id="GO:0004843">
    <property type="term" value="F:cysteine-type deubiquitinase activity"/>
    <property type="evidence" value="ECO:0007669"/>
    <property type="project" value="UniProtKB-UniRule"/>
</dbReference>
<keyword evidence="5" id="KW-0833">Ubl conjugation pathway</keyword>
<reference evidence="9" key="3">
    <citation type="submission" date="2020-10" db="UniProtKB">
        <authorList>
            <consortium name="WormBaseParasite"/>
        </authorList>
    </citation>
    <scope>IDENTIFICATION</scope>
</reference>
<dbReference type="PANTHER" id="PTHR12473">
    <property type="entry name" value="UBIQUITIN CARBOXYL-TERMINAL HYDROLASE MINDY-4-RELATED"/>
    <property type="match status" value="1"/>
</dbReference>
<evidence type="ECO:0000256" key="2">
    <source>
        <dbReference type="ARBA" id="ARBA00022670"/>
    </source>
</evidence>